<dbReference type="InterPro" id="IPR000008">
    <property type="entry name" value="C2_dom"/>
</dbReference>
<proteinExistence type="predicted"/>
<organism evidence="4 5">
    <name type="scientific">Ceratopteris richardii</name>
    <name type="common">Triangle waterfern</name>
    <dbReference type="NCBI Taxonomy" id="49495"/>
    <lineage>
        <taxon>Eukaryota</taxon>
        <taxon>Viridiplantae</taxon>
        <taxon>Streptophyta</taxon>
        <taxon>Embryophyta</taxon>
        <taxon>Tracheophyta</taxon>
        <taxon>Polypodiopsida</taxon>
        <taxon>Polypodiidae</taxon>
        <taxon>Polypodiales</taxon>
        <taxon>Pteridineae</taxon>
        <taxon>Pteridaceae</taxon>
        <taxon>Parkerioideae</taxon>
        <taxon>Ceratopteris</taxon>
    </lineage>
</organism>
<dbReference type="InterPro" id="IPR035892">
    <property type="entry name" value="C2_domain_sf"/>
</dbReference>
<keyword evidence="2" id="KW-0106">Calcium</keyword>
<comment type="caution">
    <text evidence="4">The sequence shown here is derived from an EMBL/GenBank/DDBJ whole genome shotgun (WGS) entry which is preliminary data.</text>
</comment>
<reference evidence="4" key="1">
    <citation type="submission" date="2021-08" db="EMBL/GenBank/DDBJ databases">
        <title>WGS assembly of Ceratopteris richardii.</title>
        <authorList>
            <person name="Marchant D.B."/>
            <person name="Chen G."/>
            <person name="Jenkins J."/>
            <person name="Shu S."/>
            <person name="Leebens-Mack J."/>
            <person name="Grimwood J."/>
            <person name="Schmutz J."/>
            <person name="Soltis P."/>
            <person name="Soltis D."/>
            <person name="Chen Z.-H."/>
        </authorList>
    </citation>
    <scope>NUCLEOTIDE SEQUENCE</scope>
    <source>
        <strain evidence="4">Whitten #5841</strain>
        <tissue evidence="4">Leaf</tissue>
    </source>
</reference>
<gene>
    <name evidence="4" type="ORF">KP509_01G070400</name>
</gene>
<evidence type="ECO:0000259" key="3">
    <source>
        <dbReference type="PROSITE" id="PS50004"/>
    </source>
</evidence>
<evidence type="ECO:0000256" key="2">
    <source>
        <dbReference type="ARBA" id="ARBA00022837"/>
    </source>
</evidence>
<keyword evidence="1" id="KW-0479">Metal-binding</keyword>
<dbReference type="CDD" id="cd00030">
    <property type="entry name" value="C2"/>
    <property type="match status" value="1"/>
</dbReference>
<feature type="domain" description="C2" evidence="3">
    <location>
        <begin position="51"/>
        <end position="167"/>
    </location>
</feature>
<dbReference type="Pfam" id="PF00168">
    <property type="entry name" value="C2"/>
    <property type="match status" value="2"/>
</dbReference>
<protein>
    <recommendedName>
        <fullName evidence="3">C2 domain-containing protein</fullName>
    </recommendedName>
</protein>
<dbReference type="OrthoDB" id="270970at2759"/>
<feature type="domain" description="C2" evidence="3">
    <location>
        <begin position="177"/>
        <end position="292"/>
    </location>
</feature>
<dbReference type="SUPFAM" id="SSF49562">
    <property type="entry name" value="C2 domain (Calcium/lipid-binding domain, CaLB)"/>
    <property type="match status" value="2"/>
</dbReference>
<accession>A0A8T2VI06</accession>
<dbReference type="Gene3D" id="2.60.40.150">
    <property type="entry name" value="C2 domain"/>
    <property type="match status" value="2"/>
</dbReference>
<dbReference type="OMA" id="HEFEFAC"/>
<dbReference type="PANTHER" id="PTHR46502">
    <property type="entry name" value="C2 DOMAIN-CONTAINING"/>
    <property type="match status" value="1"/>
</dbReference>
<name>A0A8T2VI06_CERRI</name>
<sequence>MCFPIFSHRWQLLKFSPVSSLSISRKSIPVKVCYAFSFAAYISEVSRCFPCCWCLVFSLILISTMPEGTVEVELIKAHDLKDVEFFGKSDPYATLTIGGIKHRSKTIQDGGKSPVWNENFLFEIPHGPQELAIHIFDQEKHGSDEAMGSVSIPLIELFAVKQIAPCGYKVQKPNGKFEGEVEVGLKFFPKVHHGVLEVHLIEAHGLLDSDTFGKSDPYAVVWCHKEILKSRVIEKTVNPVWDEFFRFNVNSDVNEVLIKLFDKDDLRSDDPLGNVVVPLHLVFTDGEVPPTKYKVLGPKGQPQGEVSIALKFSSMD</sequence>
<dbReference type="EMBL" id="CM035406">
    <property type="protein sequence ID" value="KAH7446718.1"/>
    <property type="molecule type" value="Genomic_DNA"/>
</dbReference>
<evidence type="ECO:0000256" key="1">
    <source>
        <dbReference type="ARBA" id="ARBA00022723"/>
    </source>
</evidence>
<dbReference type="SMART" id="SM00239">
    <property type="entry name" value="C2"/>
    <property type="match status" value="2"/>
</dbReference>
<dbReference type="Proteomes" id="UP000825935">
    <property type="component" value="Chromosome 1"/>
</dbReference>
<evidence type="ECO:0000313" key="5">
    <source>
        <dbReference type="Proteomes" id="UP000825935"/>
    </source>
</evidence>
<dbReference type="AlphaFoldDB" id="A0A8T2VI06"/>
<evidence type="ECO:0000313" key="4">
    <source>
        <dbReference type="EMBL" id="KAH7446718.1"/>
    </source>
</evidence>
<keyword evidence="5" id="KW-1185">Reference proteome</keyword>
<dbReference type="GO" id="GO:0046872">
    <property type="term" value="F:metal ion binding"/>
    <property type="evidence" value="ECO:0007669"/>
    <property type="project" value="UniProtKB-KW"/>
</dbReference>
<dbReference type="PANTHER" id="PTHR46502:SF2">
    <property type="entry name" value="16 KDA PHLOEM PROTEIN 2"/>
    <property type="match status" value="1"/>
</dbReference>
<dbReference type="PROSITE" id="PS50004">
    <property type="entry name" value="C2"/>
    <property type="match status" value="2"/>
</dbReference>